<evidence type="ECO:0000313" key="11">
    <source>
        <dbReference type="Proteomes" id="UP001190926"/>
    </source>
</evidence>
<dbReference type="AlphaFoldDB" id="A0AAD4P9T4"/>
<dbReference type="EMBL" id="SDAM02000091">
    <property type="protein sequence ID" value="KAH6831027.1"/>
    <property type="molecule type" value="Genomic_DNA"/>
</dbReference>
<comment type="similarity">
    <text evidence="2 8">Belongs to the Casparian strip membrane proteins (CASP) family.</text>
</comment>
<dbReference type="Pfam" id="PF04535">
    <property type="entry name" value="CASP_dom"/>
    <property type="match status" value="1"/>
</dbReference>
<evidence type="ECO:0000256" key="3">
    <source>
        <dbReference type="ARBA" id="ARBA00011489"/>
    </source>
</evidence>
<evidence type="ECO:0000256" key="6">
    <source>
        <dbReference type="ARBA" id="ARBA00022989"/>
    </source>
</evidence>
<evidence type="ECO:0000256" key="2">
    <source>
        <dbReference type="ARBA" id="ARBA00007651"/>
    </source>
</evidence>
<feature type="domain" description="Casparian strip membrane protein" evidence="9">
    <location>
        <begin position="39"/>
        <end position="171"/>
    </location>
</feature>
<evidence type="ECO:0000256" key="5">
    <source>
        <dbReference type="ARBA" id="ARBA00022692"/>
    </source>
</evidence>
<keyword evidence="11" id="KW-1185">Reference proteome</keyword>
<feature type="transmembrane region" description="Helical" evidence="8">
    <location>
        <begin position="77"/>
        <end position="97"/>
    </location>
</feature>
<protein>
    <recommendedName>
        <fullName evidence="8">CASP-like protein</fullName>
    </recommendedName>
</protein>
<keyword evidence="7 8" id="KW-0472">Membrane</keyword>
<keyword evidence="6 8" id="KW-1133">Transmembrane helix</keyword>
<accession>A0AAD4P9T4</accession>
<comment type="subunit">
    <text evidence="3 8">Homodimer and heterodimers.</text>
</comment>
<evidence type="ECO:0000256" key="8">
    <source>
        <dbReference type="RuleBase" id="RU361233"/>
    </source>
</evidence>
<dbReference type="PANTHER" id="PTHR33573:SF15">
    <property type="entry name" value="CASP-LIKE PROTEIN 4A4"/>
    <property type="match status" value="1"/>
</dbReference>
<sequence length="185" mass="20072">MSGVTFSPVAAYSPAQPPLPTPSPFSFSVASTRWSSRPPIQTASLFLRGLSLVLSFGSALSLVALPSTNTKLKRYPELLYCFTANIFTVLYAAYQIFKNICDIAHRGIFVSDKTSDFISFIFDQLAGYLLVSASSVAVPVIQQMDNGNSLWSASVASVCLSFASFLVNAVNALLSGYKLCKRIMW</sequence>
<dbReference type="GO" id="GO:0005886">
    <property type="term" value="C:plasma membrane"/>
    <property type="evidence" value="ECO:0007669"/>
    <property type="project" value="UniProtKB-SubCell"/>
</dbReference>
<feature type="transmembrane region" description="Helical" evidence="8">
    <location>
        <begin position="150"/>
        <end position="174"/>
    </location>
</feature>
<keyword evidence="5 8" id="KW-0812">Transmembrane</keyword>
<evidence type="ECO:0000313" key="10">
    <source>
        <dbReference type="EMBL" id="KAH6831027.1"/>
    </source>
</evidence>
<name>A0AAD4P9T4_PERFH</name>
<reference evidence="10 11" key="1">
    <citation type="journal article" date="2021" name="Nat. Commun.">
        <title>Incipient diploidization of the medicinal plant Perilla within 10,000 years.</title>
        <authorList>
            <person name="Zhang Y."/>
            <person name="Shen Q."/>
            <person name="Leng L."/>
            <person name="Zhang D."/>
            <person name="Chen S."/>
            <person name="Shi Y."/>
            <person name="Ning Z."/>
            <person name="Chen S."/>
        </authorList>
    </citation>
    <scope>NUCLEOTIDE SEQUENCE [LARGE SCALE GENOMIC DNA]</scope>
    <source>
        <strain evidence="11">cv. PC099</strain>
    </source>
</reference>
<comment type="caution">
    <text evidence="10">The sequence shown here is derived from an EMBL/GenBank/DDBJ whole genome shotgun (WGS) entry which is preliminary data.</text>
</comment>
<evidence type="ECO:0000256" key="4">
    <source>
        <dbReference type="ARBA" id="ARBA00022475"/>
    </source>
</evidence>
<dbReference type="InterPro" id="IPR006702">
    <property type="entry name" value="CASP_dom"/>
</dbReference>
<evidence type="ECO:0000259" key="9">
    <source>
        <dbReference type="Pfam" id="PF04535"/>
    </source>
</evidence>
<feature type="transmembrane region" description="Helical" evidence="8">
    <location>
        <begin position="45"/>
        <end position="65"/>
    </location>
</feature>
<dbReference type="Proteomes" id="UP001190926">
    <property type="component" value="Unassembled WGS sequence"/>
</dbReference>
<keyword evidence="4 8" id="KW-1003">Cell membrane</keyword>
<organism evidence="10 11">
    <name type="scientific">Perilla frutescens var. hirtella</name>
    <name type="common">Perilla citriodora</name>
    <name type="synonym">Perilla setoyensis</name>
    <dbReference type="NCBI Taxonomy" id="608512"/>
    <lineage>
        <taxon>Eukaryota</taxon>
        <taxon>Viridiplantae</taxon>
        <taxon>Streptophyta</taxon>
        <taxon>Embryophyta</taxon>
        <taxon>Tracheophyta</taxon>
        <taxon>Spermatophyta</taxon>
        <taxon>Magnoliopsida</taxon>
        <taxon>eudicotyledons</taxon>
        <taxon>Gunneridae</taxon>
        <taxon>Pentapetalae</taxon>
        <taxon>asterids</taxon>
        <taxon>lamiids</taxon>
        <taxon>Lamiales</taxon>
        <taxon>Lamiaceae</taxon>
        <taxon>Nepetoideae</taxon>
        <taxon>Elsholtzieae</taxon>
        <taxon>Perilla</taxon>
    </lineage>
</organism>
<gene>
    <name evidence="10" type="ORF">C2S53_006793</name>
</gene>
<comment type="subcellular location">
    <subcellularLocation>
        <location evidence="1 8">Cell membrane</location>
        <topology evidence="1 8">Multi-pass membrane protein</topology>
    </subcellularLocation>
</comment>
<proteinExistence type="inferred from homology"/>
<dbReference type="PANTHER" id="PTHR33573">
    <property type="entry name" value="CASP-LIKE PROTEIN 4A4"/>
    <property type="match status" value="1"/>
</dbReference>
<evidence type="ECO:0000256" key="7">
    <source>
        <dbReference type="ARBA" id="ARBA00023136"/>
    </source>
</evidence>
<comment type="caution">
    <text evidence="8">Lacks conserved residue(s) required for the propagation of feature annotation.</text>
</comment>
<evidence type="ECO:0000256" key="1">
    <source>
        <dbReference type="ARBA" id="ARBA00004651"/>
    </source>
</evidence>